<protein>
    <submittedName>
        <fullName evidence="1">Uncharacterized protein</fullName>
    </submittedName>
</protein>
<proteinExistence type="predicted"/>
<accession>A0A392RF62</accession>
<dbReference type="Proteomes" id="UP000265520">
    <property type="component" value="Unassembled WGS sequence"/>
</dbReference>
<dbReference type="AlphaFoldDB" id="A0A392RF62"/>
<organism evidence="1 2">
    <name type="scientific">Trifolium medium</name>
    <dbReference type="NCBI Taxonomy" id="97028"/>
    <lineage>
        <taxon>Eukaryota</taxon>
        <taxon>Viridiplantae</taxon>
        <taxon>Streptophyta</taxon>
        <taxon>Embryophyta</taxon>
        <taxon>Tracheophyta</taxon>
        <taxon>Spermatophyta</taxon>
        <taxon>Magnoliopsida</taxon>
        <taxon>eudicotyledons</taxon>
        <taxon>Gunneridae</taxon>
        <taxon>Pentapetalae</taxon>
        <taxon>rosids</taxon>
        <taxon>fabids</taxon>
        <taxon>Fabales</taxon>
        <taxon>Fabaceae</taxon>
        <taxon>Papilionoideae</taxon>
        <taxon>50 kb inversion clade</taxon>
        <taxon>NPAAA clade</taxon>
        <taxon>Hologalegina</taxon>
        <taxon>IRL clade</taxon>
        <taxon>Trifolieae</taxon>
        <taxon>Trifolium</taxon>
    </lineage>
</organism>
<evidence type="ECO:0000313" key="2">
    <source>
        <dbReference type="Proteomes" id="UP000265520"/>
    </source>
</evidence>
<sequence length="73" mass="8384">MHQKFSLEPGTLFLKKNFVENPEFEAFKAEVKEELSAQKSEIKKIVKNQKSMAAKQEEMSVDLKAILTILSQK</sequence>
<name>A0A392RF62_9FABA</name>
<dbReference type="EMBL" id="LXQA010221591">
    <property type="protein sequence ID" value="MCI35248.1"/>
    <property type="molecule type" value="Genomic_DNA"/>
</dbReference>
<reference evidence="1 2" key="1">
    <citation type="journal article" date="2018" name="Front. Plant Sci.">
        <title>Red Clover (Trifolium pratense) and Zigzag Clover (T. medium) - A Picture of Genomic Similarities and Differences.</title>
        <authorList>
            <person name="Dluhosova J."/>
            <person name="Istvanek J."/>
            <person name="Nedelnik J."/>
            <person name="Repkova J."/>
        </authorList>
    </citation>
    <scope>NUCLEOTIDE SEQUENCE [LARGE SCALE GENOMIC DNA]</scope>
    <source>
        <strain evidence="2">cv. 10/8</strain>
        <tissue evidence="1">Leaf</tissue>
    </source>
</reference>
<comment type="caution">
    <text evidence="1">The sequence shown here is derived from an EMBL/GenBank/DDBJ whole genome shotgun (WGS) entry which is preliminary data.</text>
</comment>
<keyword evidence="2" id="KW-1185">Reference proteome</keyword>
<evidence type="ECO:0000313" key="1">
    <source>
        <dbReference type="EMBL" id="MCI35248.1"/>
    </source>
</evidence>